<proteinExistence type="predicted"/>
<comment type="caution">
    <text evidence="2">The sequence shown here is derived from an EMBL/GenBank/DDBJ whole genome shotgun (WGS) entry which is preliminary data.</text>
</comment>
<feature type="region of interest" description="Disordered" evidence="1">
    <location>
        <begin position="21"/>
        <end position="62"/>
    </location>
</feature>
<dbReference type="EMBL" id="SRLO01001753">
    <property type="protein sequence ID" value="TNN35531.1"/>
    <property type="molecule type" value="Genomic_DNA"/>
</dbReference>
<evidence type="ECO:0000256" key="1">
    <source>
        <dbReference type="SAM" id="MobiDB-lite"/>
    </source>
</evidence>
<dbReference type="AlphaFoldDB" id="A0A4Z2F431"/>
<keyword evidence="3" id="KW-1185">Reference proteome</keyword>
<reference evidence="2 3" key="1">
    <citation type="submission" date="2019-03" db="EMBL/GenBank/DDBJ databases">
        <title>First draft genome of Liparis tanakae, snailfish: a comprehensive survey of snailfish specific genes.</title>
        <authorList>
            <person name="Kim W."/>
            <person name="Song I."/>
            <person name="Jeong J.-H."/>
            <person name="Kim D."/>
            <person name="Kim S."/>
            <person name="Ryu S."/>
            <person name="Song J.Y."/>
            <person name="Lee S.K."/>
        </authorList>
    </citation>
    <scope>NUCLEOTIDE SEQUENCE [LARGE SCALE GENOMIC DNA]</scope>
    <source>
        <tissue evidence="2">Muscle</tissue>
    </source>
</reference>
<feature type="compositionally biased region" description="Low complexity" evidence="1">
    <location>
        <begin position="29"/>
        <end position="41"/>
    </location>
</feature>
<organism evidence="2 3">
    <name type="scientific">Liparis tanakae</name>
    <name type="common">Tanaka's snailfish</name>
    <dbReference type="NCBI Taxonomy" id="230148"/>
    <lineage>
        <taxon>Eukaryota</taxon>
        <taxon>Metazoa</taxon>
        <taxon>Chordata</taxon>
        <taxon>Craniata</taxon>
        <taxon>Vertebrata</taxon>
        <taxon>Euteleostomi</taxon>
        <taxon>Actinopterygii</taxon>
        <taxon>Neopterygii</taxon>
        <taxon>Teleostei</taxon>
        <taxon>Neoteleostei</taxon>
        <taxon>Acanthomorphata</taxon>
        <taxon>Eupercaria</taxon>
        <taxon>Perciformes</taxon>
        <taxon>Cottioidei</taxon>
        <taxon>Cottales</taxon>
        <taxon>Liparidae</taxon>
        <taxon>Liparis</taxon>
    </lineage>
</organism>
<name>A0A4Z2F431_9TELE</name>
<protein>
    <submittedName>
        <fullName evidence="2">Uncharacterized protein</fullName>
    </submittedName>
</protein>
<evidence type="ECO:0000313" key="3">
    <source>
        <dbReference type="Proteomes" id="UP000314294"/>
    </source>
</evidence>
<gene>
    <name evidence="2" type="ORF">EYF80_054308</name>
</gene>
<accession>A0A4Z2F431</accession>
<evidence type="ECO:0000313" key="2">
    <source>
        <dbReference type="EMBL" id="TNN35531.1"/>
    </source>
</evidence>
<dbReference type="Proteomes" id="UP000314294">
    <property type="component" value="Unassembled WGS sequence"/>
</dbReference>
<sequence>MGAWAEVEDGFYCRPSSLFGSPPPRASHRASSLPVKPAAGPSRRRGGRTGSRLASCSSSPNRPLASCDWMYGVAPLGPQGLTCPPLREQSWSRGADS</sequence>